<reference evidence="1 2" key="1">
    <citation type="submission" date="2018-10" db="EMBL/GenBank/DDBJ databases">
        <title>A high-quality apple genome assembly.</title>
        <authorList>
            <person name="Hu J."/>
        </authorList>
    </citation>
    <scope>NUCLEOTIDE SEQUENCE [LARGE SCALE GENOMIC DNA]</scope>
    <source>
        <strain evidence="2">cv. HFTH1</strain>
        <tissue evidence="1">Young leaf</tissue>
    </source>
</reference>
<comment type="caution">
    <text evidence="1">The sequence shown here is derived from an EMBL/GenBank/DDBJ whole genome shotgun (WGS) entry which is preliminary data.</text>
</comment>
<name>A0A498HYC7_MALDO</name>
<accession>A0A498HYC7</accession>
<organism evidence="1 2">
    <name type="scientific">Malus domestica</name>
    <name type="common">Apple</name>
    <name type="synonym">Pyrus malus</name>
    <dbReference type="NCBI Taxonomy" id="3750"/>
    <lineage>
        <taxon>Eukaryota</taxon>
        <taxon>Viridiplantae</taxon>
        <taxon>Streptophyta</taxon>
        <taxon>Embryophyta</taxon>
        <taxon>Tracheophyta</taxon>
        <taxon>Spermatophyta</taxon>
        <taxon>Magnoliopsida</taxon>
        <taxon>eudicotyledons</taxon>
        <taxon>Gunneridae</taxon>
        <taxon>Pentapetalae</taxon>
        <taxon>rosids</taxon>
        <taxon>fabids</taxon>
        <taxon>Rosales</taxon>
        <taxon>Rosaceae</taxon>
        <taxon>Amygdaloideae</taxon>
        <taxon>Maleae</taxon>
        <taxon>Malus</taxon>
    </lineage>
</organism>
<evidence type="ECO:0000313" key="2">
    <source>
        <dbReference type="Proteomes" id="UP000290289"/>
    </source>
</evidence>
<proteinExistence type="predicted"/>
<sequence length="168" mass="19809">MTRRGGSIKGPGWSRDHPKLKKMDVRIFKDHPTLIWTLEASRRCPTHWSSSSWSRRFDWAGLVERKEKEWNEGFGNFGSGAAAEYGNDLGVEPRGVVWGKQDFEARDSHIASFKIMFWQVVESWSGWQRQTWFDVKWKLEVWNDITSKNHHQLVRTIIFQIVHLQIVQ</sequence>
<evidence type="ECO:0000313" key="1">
    <source>
        <dbReference type="EMBL" id="RXH74982.1"/>
    </source>
</evidence>
<dbReference type="Proteomes" id="UP000290289">
    <property type="component" value="Chromosome 15"/>
</dbReference>
<dbReference type="AlphaFoldDB" id="A0A498HYC7"/>
<protein>
    <submittedName>
        <fullName evidence="1">Uncharacterized protein</fullName>
    </submittedName>
</protein>
<dbReference type="EMBL" id="RDQH01000341">
    <property type="protein sequence ID" value="RXH74982.1"/>
    <property type="molecule type" value="Genomic_DNA"/>
</dbReference>
<gene>
    <name evidence="1" type="ORF">DVH24_029703</name>
</gene>
<keyword evidence="2" id="KW-1185">Reference proteome</keyword>